<dbReference type="GO" id="GO:0005694">
    <property type="term" value="C:chromosome"/>
    <property type="evidence" value="ECO:0007669"/>
    <property type="project" value="UniProtKB-SubCell"/>
</dbReference>
<dbReference type="InterPro" id="IPR013083">
    <property type="entry name" value="Znf_RING/FYVE/PHD"/>
</dbReference>
<dbReference type="GO" id="GO:0005634">
    <property type="term" value="C:nucleus"/>
    <property type="evidence" value="ECO:0007669"/>
    <property type="project" value="UniProtKB-SubCell"/>
</dbReference>
<reference evidence="8 9" key="1">
    <citation type="submission" date="2015-10" db="EMBL/GenBank/DDBJ databases">
        <title>Genome sequencing of Penicillium freii.</title>
        <authorList>
            <person name="Nguyen H.D."/>
            <person name="Visagie C.M."/>
            <person name="Seifert K.A."/>
        </authorList>
    </citation>
    <scope>NUCLEOTIDE SEQUENCE [LARGE SCALE GENOMIC DNA]</scope>
    <source>
        <strain evidence="8 9">DAOM 242723</strain>
    </source>
</reference>
<dbReference type="Proteomes" id="UP000055045">
    <property type="component" value="Unassembled WGS sequence"/>
</dbReference>
<evidence type="ECO:0000313" key="8">
    <source>
        <dbReference type="EMBL" id="KUM60250.1"/>
    </source>
</evidence>
<evidence type="ECO:0000256" key="6">
    <source>
        <dbReference type="SAM" id="MobiDB-lite"/>
    </source>
</evidence>
<evidence type="ECO:0000256" key="4">
    <source>
        <dbReference type="ARBA" id="ARBA00023242"/>
    </source>
</evidence>
<organism evidence="8 9">
    <name type="scientific">Penicillium freii</name>
    <dbReference type="NCBI Taxonomy" id="48697"/>
    <lineage>
        <taxon>Eukaryota</taxon>
        <taxon>Fungi</taxon>
        <taxon>Dikarya</taxon>
        <taxon>Ascomycota</taxon>
        <taxon>Pezizomycotina</taxon>
        <taxon>Eurotiomycetes</taxon>
        <taxon>Eurotiomycetidae</taxon>
        <taxon>Eurotiales</taxon>
        <taxon>Aspergillaceae</taxon>
        <taxon>Penicillium</taxon>
    </lineage>
</organism>
<dbReference type="SUPFAM" id="SSF56019">
    <property type="entry name" value="The spindle assembly checkpoint protein mad2"/>
    <property type="match status" value="1"/>
</dbReference>
<evidence type="ECO:0000256" key="5">
    <source>
        <dbReference type="ARBA" id="ARBA00023254"/>
    </source>
</evidence>
<dbReference type="EMBL" id="LLXE01000183">
    <property type="protein sequence ID" value="KUM60250.1"/>
    <property type="molecule type" value="Genomic_DNA"/>
</dbReference>
<dbReference type="PANTHER" id="PTHR48225">
    <property type="entry name" value="HORMA DOMAIN-CONTAINING PROTEIN 1"/>
    <property type="match status" value="1"/>
</dbReference>
<name>A0A101MH09_PENFR</name>
<comment type="caution">
    <text evidence="8">The sequence shown here is derived from an EMBL/GenBank/DDBJ whole genome shotgun (WGS) entry which is preliminary data.</text>
</comment>
<keyword evidence="3" id="KW-0158">Chromosome</keyword>
<evidence type="ECO:0000256" key="2">
    <source>
        <dbReference type="ARBA" id="ARBA00004286"/>
    </source>
</evidence>
<evidence type="ECO:0000256" key="1">
    <source>
        <dbReference type="ARBA" id="ARBA00004123"/>
    </source>
</evidence>
<dbReference type="Gene3D" id="3.30.40.10">
    <property type="entry name" value="Zinc/RING finger domain, C3HC4 (zinc finger)"/>
    <property type="match status" value="1"/>
</dbReference>
<dbReference type="SUPFAM" id="SSF57903">
    <property type="entry name" value="FYVE/PHD zinc finger"/>
    <property type="match status" value="1"/>
</dbReference>
<dbReference type="GO" id="GO:0007130">
    <property type="term" value="P:synaptonemal complex assembly"/>
    <property type="evidence" value="ECO:0007669"/>
    <property type="project" value="TreeGrafter"/>
</dbReference>
<protein>
    <recommendedName>
        <fullName evidence="7">HORMA domain-containing protein</fullName>
    </recommendedName>
</protein>
<gene>
    <name evidence="8" type="ORF">ACN42_g6885</name>
</gene>
<dbReference type="PANTHER" id="PTHR48225:SF7">
    <property type="entry name" value="MEIOSIS-SPECIFIC PROTEIN HOP1"/>
    <property type="match status" value="1"/>
</dbReference>
<accession>A0A101MH09</accession>
<feature type="region of interest" description="Disordered" evidence="6">
    <location>
        <begin position="475"/>
        <end position="503"/>
    </location>
</feature>
<dbReference type="InterPro" id="IPR003511">
    <property type="entry name" value="HORMA_dom"/>
</dbReference>
<dbReference type="AlphaFoldDB" id="A0A101MH09"/>
<proteinExistence type="predicted"/>
<feature type="compositionally biased region" description="Basic and acidic residues" evidence="6">
    <location>
        <begin position="475"/>
        <end position="484"/>
    </location>
</feature>
<dbReference type="InterPro" id="IPR051294">
    <property type="entry name" value="HORMA_MeioticProgression"/>
</dbReference>
<keyword evidence="4" id="KW-0539">Nucleus</keyword>
<keyword evidence="9" id="KW-1185">Reference proteome</keyword>
<keyword evidence="5" id="KW-0469">Meiosis</keyword>
<evidence type="ECO:0000313" key="9">
    <source>
        <dbReference type="Proteomes" id="UP000055045"/>
    </source>
</evidence>
<dbReference type="GO" id="GO:0051598">
    <property type="term" value="P:meiotic recombination checkpoint signaling"/>
    <property type="evidence" value="ECO:0007669"/>
    <property type="project" value="TreeGrafter"/>
</dbReference>
<comment type="subcellular location">
    <subcellularLocation>
        <location evidence="2">Chromosome</location>
    </subcellularLocation>
    <subcellularLocation>
        <location evidence="1">Nucleus</location>
    </subcellularLocation>
</comment>
<dbReference type="PROSITE" id="PS50815">
    <property type="entry name" value="HORMA"/>
    <property type="match status" value="1"/>
</dbReference>
<dbReference type="CDD" id="cd15558">
    <property type="entry name" value="PHD_Hop1p_like"/>
    <property type="match status" value="1"/>
</dbReference>
<dbReference type="InterPro" id="IPR011011">
    <property type="entry name" value="Znf_FYVE_PHD"/>
</dbReference>
<sequence length="765" mass="88004">MSRSRKTVALKAVSDSGAPQPEIQADKIHRFPVIIASLLFMRGLLLMDDFGERILRTNRFHERYNYAHFVNGKSKGNFRRNRVEYVPIWVIERHMSDEADQLLDLLENGIFDALLRGVLLAVQFTVIADKGSPNKVLESYTFTFDNFGERGTADRLTNGPRMDFVSPHEDRASMRNMAFEGKALIRRLRTMCAQSPPLPNERSLGIHVFYKPECPGSYDVPGFADSQDNTIEYPRTSYWERTRRFYGSVDSGFHTLGLRVNSLLCTSPGGEAYFPSAEEANDDIVLRSDEVGIPTPARMPVDIVGEIYVSTDESTAGATDDAIISIKELLAFQYAPIEGSMVKYRMERRESRRYTENKVEDRIFFNQEDLENHQSWMHETAQVMAESVKVDPDDTSEAKFVARLPRPERWRKSRIPLNWPEEETTFPINRSSVRLSQTRRESRQGFSPEKYIRRLQTAGSKPTVKASTVDYVENRHGTTKKLDEEDKDSIENLPGPSDSMTQYGHRDQRHYRCECNTWYFKPRKSIQCANCKDWQHTLCYGYYSAKDARIPDIHYCYSCLIGHGFDSDLMKELIKLTRTRRTIHFVIAAGGPPTLNWQLARELNCSDDEARAVVHSIRKLGIIRSNASKKMERFHKIGSTKFWLNKTIPVCNTICNEILNPMLLIGEYYDIPPPKPLPMVRSHWSKSGVPIFSIMLSESGEWYNTIDPRWQPKLWERVRSNPSANGYFFEGQTSSSVSKRLLDSKDEEEFGDVVSTREAKKMKLK</sequence>
<dbReference type="Pfam" id="PF02301">
    <property type="entry name" value="HORMA"/>
    <property type="match status" value="1"/>
</dbReference>
<evidence type="ECO:0000259" key="7">
    <source>
        <dbReference type="PROSITE" id="PS50815"/>
    </source>
</evidence>
<feature type="domain" description="HORMA" evidence="7">
    <location>
        <begin position="21"/>
        <end position="260"/>
    </location>
</feature>
<dbReference type="Gene3D" id="3.30.900.10">
    <property type="entry name" value="HORMA domain"/>
    <property type="match status" value="1"/>
</dbReference>
<dbReference type="STRING" id="48697.A0A101MH09"/>
<evidence type="ECO:0000256" key="3">
    <source>
        <dbReference type="ARBA" id="ARBA00022454"/>
    </source>
</evidence>
<dbReference type="InterPro" id="IPR036570">
    <property type="entry name" value="HORMA_dom_sf"/>
</dbReference>